<keyword evidence="4" id="KW-1185">Reference proteome</keyword>
<proteinExistence type="predicted"/>
<keyword evidence="1" id="KW-0479">Metal-binding</keyword>
<evidence type="ECO:0000256" key="1">
    <source>
        <dbReference type="PROSITE-ProRule" id="PRU00042"/>
    </source>
</evidence>
<dbReference type="SMART" id="SM00355">
    <property type="entry name" value="ZnF_C2H2"/>
    <property type="match status" value="2"/>
</dbReference>
<dbReference type="Proteomes" id="UP000007148">
    <property type="component" value="Unassembled WGS sequence"/>
</dbReference>
<dbReference type="STRING" id="1109443.G4TCH8"/>
<dbReference type="PROSITE" id="PS50157">
    <property type="entry name" value="ZINC_FINGER_C2H2_2"/>
    <property type="match status" value="2"/>
</dbReference>
<dbReference type="HOGENOM" id="CLU_915618_0_0_1"/>
<reference evidence="3 4" key="1">
    <citation type="journal article" date="2011" name="PLoS Pathog.">
        <title>Endophytic Life Strategies Decoded by Genome and Transcriptome Analyses of the Mutualistic Root Symbiont Piriformospora indica.</title>
        <authorList>
            <person name="Zuccaro A."/>
            <person name="Lahrmann U."/>
            <person name="Guldener U."/>
            <person name="Langen G."/>
            <person name="Pfiffi S."/>
            <person name="Biedenkopf D."/>
            <person name="Wong P."/>
            <person name="Samans B."/>
            <person name="Grimm C."/>
            <person name="Basiewicz M."/>
            <person name="Murat C."/>
            <person name="Martin F."/>
            <person name="Kogel K.H."/>
        </authorList>
    </citation>
    <scope>NUCLEOTIDE SEQUENCE [LARGE SCALE GENOMIC DNA]</scope>
    <source>
        <strain evidence="3 4">DSM 11827</strain>
    </source>
</reference>
<dbReference type="AlphaFoldDB" id="G4TCH8"/>
<dbReference type="OrthoDB" id="654211at2759"/>
<dbReference type="Pfam" id="PF00096">
    <property type="entry name" value="zf-C2H2"/>
    <property type="match status" value="1"/>
</dbReference>
<dbReference type="InParanoid" id="G4TCH8"/>
<sequence length="304" mass="34263">MMNFNQEQIYPDTVTEPGVDSQTYMNDWELYEALFASCGTSLPAEIELLTSPPISTTSDGDWETWLAPDALEGHPCFSQQSTVSSGSQYPIDSFHVVSGYTEGSQAEDVTSPTSTDDSILESLFQPSLASASQSPCESPCESPSPLSSTGQEVHTVYNALLLSVAHDTHLFGAVSNVIEAIGRHYWPDKKMLRELMPPNHRGKYCCAFPDCQWHEKGWKRADRGESHLLKEHFRLIQYSCPHDGCDRVYKWPHDLATHRRKAHPDCGDSPAPKFVCPECEQEFPKRFNLNRHVRNVHKAARRKH</sequence>
<evidence type="ECO:0000313" key="4">
    <source>
        <dbReference type="Proteomes" id="UP000007148"/>
    </source>
</evidence>
<feature type="domain" description="C2H2-type" evidence="2">
    <location>
        <begin position="238"/>
        <end position="263"/>
    </location>
</feature>
<gene>
    <name evidence="3" type="ORF">PIIN_02889</name>
</gene>
<dbReference type="Gene3D" id="3.30.160.60">
    <property type="entry name" value="Classic Zinc Finger"/>
    <property type="match status" value="1"/>
</dbReference>
<protein>
    <recommendedName>
        <fullName evidence="2">C2H2-type domain-containing protein</fullName>
    </recommendedName>
</protein>
<dbReference type="EMBL" id="CAFZ01000045">
    <property type="protein sequence ID" value="CCA69030.1"/>
    <property type="molecule type" value="Genomic_DNA"/>
</dbReference>
<evidence type="ECO:0000313" key="3">
    <source>
        <dbReference type="EMBL" id="CCA69030.1"/>
    </source>
</evidence>
<dbReference type="GO" id="GO:0008270">
    <property type="term" value="F:zinc ion binding"/>
    <property type="evidence" value="ECO:0007669"/>
    <property type="project" value="UniProtKB-KW"/>
</dbReference>
<accession>G4TCH8</accession>
<organism evidence="3 4">
    <name type="scientific">Serendipita indica (strain DSM 11827)</name>
    <name type="common">Root endophyte fungus</name>
    <name type="synonym">Piriformospora indica</name>
    <dbReference type="NCBI Taxonomy" id="1109443"/>
    <lineage>
        <taxon>Eukaryota</taxon>
        <taxon>Fungi</taxon>
        <taxon>Dikarya</taxon>
        <taxon>Basidiomycota</taxon>
        <taxon>Agaricomycotina</taxon>
        <taxon>Agaricomycetes</taxon>
        <taxon>Sebacinales</taxon>
        <taxon>Serendipitaceae</taxon>
        <taxon>Serendipita</taxon>
    </lineage>
</organism>
<name>G4TCH8_SERID</name>
<dbReference type="PROSITE" id="PS00028">
    <property type="entry name" value="ZINC_FINGER_C2H2_1"/>
    <property type="match status" value="2"/>
</dbReference>
<feature type="domain" description="C2H2-type" evidence="2">
    <location>
        <begin position="274"/>
        <end position="302"/>
    </location>
</feature>
<evidence type="ECO:0000259" key="2">
    <source>
        <dbReference type="PROSITE" id="PS50157"/>
    </source>
</evidence>
<comment type="caution">
    <text evidence="3">The sequence shown here is derived from an EMBL/GenBank/DDBJ whole genome shotgun (WGS) entry which is preliminary data.</text>
</comment>
<dbReference type="InterPro" id="IPR013087">
    <property type="entry name" value="Znf_C2H2_type"/>
</dbReference>
<keyword evidence="1" id="KW-0862">Zinc</keyword>
<keyword evidence="1" id="KW-0863">Zinc-finger</keyword>